<comment type="caution">
    <text evidence="3">The sequence shown here is derived from an EMBL/GenBank/DDBJ whole genome shotgun (WGS) entry which is preliminary data.</text>
</comment>
<dbReference type="PANTHER" id="PTHR43283:SF15">
    <property type="entry name" value="CONSERVED PROTEIN"/>
    <property type="match status" value="1"/>
</dbReference>
<evidence type="ECO:0000259" key="2">
    <source>
        <dbReference type="Pfam" id="PF00144"/>
    </source>
</evidence>
<dbReference type="AlphaFoldDB" id="A0A9D1RYX4"/>
<organism evidence="3 4">
    <name type="scientific">Candidatus Corynebacterium gallistercoris</name>
    <dbReference type="NCBI Taxonomy" id="2838530"/>
    <lineage>
        <taxon>Bacteria</taxon>
        <taxon>Bacillati</taxon>
        <taxon>Actinomycetota</taxon>
        <taxon>Actinomycetes</taxon>
        <taxon>Mycobacteriales</taxon>
        <taxon>Corynebacteriaceae</taxon>
        <taxon>Corynebacterium</taxon>
    </lineage>
</organism>
<dbReference type="InterPro" id="IPR012338">
    <property type="entry name" value="Beta-lactam/transpept-like"/>
</dbReference>
<protein>
    <submittedName>
        <fullName evidence="3">Beta-lactamase family protein</fullName>
    </submittedName>
</protein>
<dbReference type="Pfam" id="PF00144">
    <property type="entry name" value="Beta-lactamase"/>
    <property type="match status" value="1"/>
</dbReference>
<sequence>MSIGDVLVELDAWPVDRAAGAFIGGDGRTTHGDPSGVFRLASVSKLLTSYAVAMAVEEGAFGFDDTVKLENYEGDTPPTVRQLLAHAGGVAFGEWAQQKAPETRRIYSSAGYEMLAAFLEAKTGIGFADYCQEGLNEPLGMNVDFSGSAGHGFSGSVDDLAAFAAEVLEPKLLAPETVAEMVSVQYGELGGVVPGYGMFKPCPWGLGFEIHGSKGAESTADAGKHWLAPSMPAEVAGHFGQSGTFLWVAPEHKLAAVVLTDRDFGDWAKPLWAPFNERLWEAAGYPEEPTNRSARSAWPQRGPRRTGYAPCSPPR</sequence>
<dbReference type="EMBL" id="DXFZ01000091">
    <property type="protein sequence ID" value="HIW96317.1"/>
    <property type="molecule type" value="Genomic_DNA"/>
</dbReference>
<dbReference type="InterPro" id="IPR001466">
    <property type="entry name" value="Beta-lactam-related"/>
</dbReference>
<feature type="region of interest" description="Disordered" evidence="1">
    <location>
        <begin position="286"/>
        <end position="315"/>
    </location>
</feature>
<proteinExistence type="predicted"/>
<accession>A0A9D1RYX4</accession>
<gene>
    <name evidence="3" type="ORF">H9867_07535</name>
</gene>
<reference evidence="3" key="1">
    <citation type="journal article" date="2021" name="PeerJ">
        <title>Extensive microbial diversity within the chicken gut microbiome revealed by metagenomics and culture.</title>
        <authorList>
            <person name="Gilroy R."/>
            <person name="Ravi A."/>
            <person name="Getino M."/>
            <person name="Pursley I."/>
            <person name="Horton D.L."/>
            <person name="Alikhan N.F."/>
            <person name="Baker D."/>
            <person name="Gharbi K."/>
            <person name="Hall N."/>
            <person name="Watson M."/>
            <person name="Adriaenssens E.M."/>
            <person name="Foster-Nyarko E."/>
            <person name="Jarju S."/>
            <person name="Secka A."/>
            <person name="Antonio M."/>
            <person name="Oren A."/>
            <person name="Chaudhuri R.R."/>
            <person name="La Ragione R."/>
            <person name="Hildebrand F."/>
            <person name="Pallen M.J."/>
        </authorList>
    </citation>
    <scope>NUCLEOTIDE SEQUENCE</scope>
    <source>
        <strain evidence="3">4376</strain>
    </source>
</reference>
<reference evidence="3" key="2">
    <citation type="submission" date="2021-04" db="EMBL/GenBank/DDBJ databases">
        <authorList>
            <person name="Gilroy R."/>
        </authorList>
    </citation>
    <scope>NUCLEOTIDE SEQUENCE</scope>
    <source>
        <strain evidence="3">4376</strain>
    </source>
</reference>
<evidence type="ECO:0000313" key="3">
    <source>
        <dbReference type="EMBL" id="HIW96317.1"/>
    </source>
</evidence>
<dbReference type="InterPro" id="IPR050789">
    <property type="entry name" value="Diverse_Enzym_Activities"/>
</dbReference>
<dbReference type="Gene3D" id="3.40.710.10">
    <property type="entry name" value="DD-peptidase/beta-lactamase superfamily"/>
    <property type="match status" value="1"/>
</dbReference>
<dbReference type="SUPFAM" id="SSF56601">
    <property type="entry name" value="beta-lactamase/transpeptidase-like"/>
    <property type="match status" value="1"/>
</dbReference>
<evidence type="ECO:0000256" key="1">
    <source>
        <dbReference type="SAM" id="MobiDB-lite"/>
    </source>
</evidence>
<evidence type="ECO:0000313" key="4">
    <source>
        <dbReference type="Proteomes" id="UP000824189"/>
    </source>
</evidence>
<dbReference type="PANTHER" id="PTHR43283">
    <property type="entry name" value="BETA-LACTAMASE-RELATED"/>
    <property type="match status" value="1"/>
</dbReference>
<name>A0A9D1RYX4_9CORY</name>
<dbReference type="Proteomes" id="UP000824189">
    <property type="component" value="Unassembled WGS sequence"/>
</dbReference>
<feature type="domain" description="Beta-lactamase-related" evidence="2">
    <location>
        <begin position="33"/>
        <end position="266"/>
    </location>
</feature>